<reference evidence="2" key="1">
    <citation type="submission" date="2015-03" db="EMBL/GenBank/DDBJ databases">
        <authorList>
            <person name="Urmite Genomes"/>
        </authorList>
    </citation>
    <scope>NUCLEOTIDE SEQUENCE [LARGE SCALE GENOMIC DNA]</scope>
    <source>
        <strain evidence="2">CSUR P1344</strain>
    </source>
</reference>
<dbReference type="InterPro" id="IPR040198">
    <property type="entry name" value="Fido_containing"/>
</dbReference>
<dbReference type="PANTHER" id="PTHR13504">
    <property type="entry name" value="FIDO DOMAIN-CONTAINING PROTEIN DDB_G0283145"/>
    <property type="match status" value="1"/>
</dbReference>
<dbReference type="AlphaFoldDB" id="A0A0U1DP22"/>
<dbReference type="Gene3D" id="1.10.3290.10">
    <property type="entry name" value="Fido-like domain"/>
    <property type="match status" value="1"/>
</dbReference>
<organism evidence="1 2">
    <name type="scientific">Mycobacterium europaeum</name>
    <dbReference type="NCBI Taxonomy" id="761804"/>
    <lineage>
        <taxon>Bacteria</taxon>
        <taxon>Bacillati</taxon>
        <taxon>Actinomycetota</taxon>
        <taxon>Actinomycetes</taxon>
        <taxon>Mycobacteriales</taxon>
        <taxon>Mycobacteriaceae</taxon>
        <taxon>Mycobacterium</taxon>
        <taxon>Mycobacterium simiae complex</taxon>
    </lineage>
</organism>
<evidence type="ECO:0000313" key="2">
    <source>
        <dbReference type="Proteomes" id="UP000199601"/>
    </source>
</evidence>
<accession>A0A0U1DP22</accession>
<proteinExistence type="predicted"/>
<dbReference type="SUPFAM" id="SSF140931">
    <property type="entry name" value="Fic-like"/>
    <property type="match status" value="1"/>
</dbReference>
<dbReference type="InterPro" id="IPR003812">
    <property type="entry name" value="Fido"/>
</dbReference>
<name>A0A0U1DP22_9MYCO</name>
<gene>
    <name evidence="1" type="ORF">BN000_04721</name>
</gene>
<dbReference type="InterPro" id="IPR036597">
    <property type="entry name" value="Fido-like_dom_sf"/>
</dbReference>
<dbReference type="Proteomes" id="UP000199601">
    <property type="component" value="Unassembled WGS sequence"/>
</dbReference>
<dbReference type="PROSITE" id="PS51459">
    <property type="entry name" value="FIDO"/>
    <property type="match status" value="1"/>
</dbReference>
<dbReference type="EMBL" id="CTEC01000002">
    <property type="protein sequence ID" value="CQD19993.1"/>
    <property type="molecule type" value="Genomic_DNA"/>
</dbReference>
<keyword evidence="2" id="KW-1185">Reference proteome</keyword>
<dbReference type="Pfam" id="PF02661">
    <property type="entry name" value="Fic"/>
    <property type="match status" value="1"/>
</dbReference>
<dbReference type="RefSeq" id="WP_085241603.1">
    <property type="nucleotide sequence ID" value="NZ_CTEC01000002.1"/>
</dbReference>
<dbReference type="PANTHER" id="PTHR13504:SF38">
    <property type="entry name" value="FIDO DOMAIN-CONTAINING PROTEIN"/>
    <property type="match status" value="1"/>
</dbReference>
<sequence>MSSVSSTTAVRYETLTWGAPAEAGYQRSDLRAAQRQSGEYEAAVPAAIANLAVSLPPQVQADAEEASQEIARFDTQLGGEIAPFASVLLRTESAASSKIENLTASARAIAEAETLGSSKRRNASMIVANTKAMQAAIDLAAQINDKAILAMHDALMHESEPSIAGKWRTEQVWIGGGNFGPRGADFIAPHHDRVPAAIDDLVRFAKRSDIAVLPQIAIAHAQFETIHPFPDGNGRTGRALVQSLLRNKRLTRQVTVPVSAGLLTDTSSYFQALTAYREGDPAPIVEKLSEASILAVANGRQLVADLQMIRQQWESKIRARRNSAVHRVADLLIKRPVINAQLVSDELHIAINNVYRYLDPLVESKIIAEFTDQARNRAWRTPEVLDALDAFAERAGRRTLLA</sequence>
<protein>
    <submittedName>
        <fullName evidence="1">Fic family protein</fullName>
    </submittedName>
</protein>
<dbReference type="STRING" id="761804.BN000_04721"/>
<dbReference type="OrthoDB" id="9813719at2"/>
<evidence type="ECO:0000313" key="1">
    <source>
        <dbReference type="EMBL" id="CQD19993.1"/>
    </source>
</evidence>